<evidence type="ECO:0000256" key="6">
    <source>
        <dbReference type="SAM" id="MobiDB-lite"/>
    </source>
</evidence>
<dbReference type="OrthoDB" id="7918484at2"/>
<name>A0A4R5XQW7_9MICC</name>
<protein>
    <submittedName>
        <fullName evidence="8">Carbohydrate ABC transporter substrate-binding protein</fullName>
    </submittedName>
</protein>
<dbReference type="PANTHER" id="PTHR43649:SF33">
    <property type="entry name" value="POLYGALACTURONAN_RHAMNOGALACTURONAN-BINDING PROTEIN YTCQ"/>
    <property type="match status" value="1"/>
</dbReference>
<dbReference type="SUPFAM" id="SSF53850">
    <property type="entry name" value="Periplasmic binding protein-like II"/>
    <property type="match status" value="1"/>
</dbReference>
<organism evidence="8 9">
    <name type="scientific">Arthrobacter nitrophenolicus</name>
    <dbReference type="NCBI Taxonomy" id="683150"/>
    <lineage>
        <taxon>Bacteria</taxon>
        <taxon>Bacillati</taxon>
        <taxon>Actinomycetota</taxon>
        <taxon>Actinomycetes</taxon>
        <taxon>Micrococcales</taxon>
        <taxon>Micrococcaceae</taxon>
        <taxon>Arthrobacter</taxon>
    </lineage>
</organism>
<dbReference type="AlphaFoldDB" id="A0A4R5XQW7"/>
<keyword evidence="3" id="KW-0472">Membrane</keyword>
<keyword evidence="4" id="KW-0564">Palmitate</keyword>
<dbReference type="EMBL" id="SMZQ01000009">
    <property type="protein sequence ID" value="TDL33944.1"/>
    <property type="molecule type" value="Genomic_DNA"/>
</dbReference>
<evidence type="ECO:0000256" key="3">
    <source>
        <dbReference type="ARBA" id="ARBA00023136"/>
    </source>
</evidence>
<evidence type="ECO:0000256" key="4">
    <source>
        <dbReference type="ARBA" id="ARBA00023139"/>
    </source>
</evidence>
<sequence>MFQTKGRLIRSAAIATGVLVASALSLSGCSAPAQPSDGGSATSGSIQWWSWTPDNDLAQREIAEFNKEFPDIKVTFKKVPNADYTGVLRPALASNDGPDVFTVAASGAVGPVSVFAPYAQDLTPAITEKLGDDWKSQVAPTMADAFTVQGKLAAFPWAKQGAGNMWINKDLFDRYGLSAPTTLDEWVKVCETFRANGHGCFKEGVGGSGFDVDTLHSIANSVEPGSFTAAARGEKKWTDPALVEAWEIFKELSQNGILDEGAVGVQQYPDVNNAFLTGKVPMVQMGYWYSQYATVNSLTAALAGAGVPSDTPKITIVPVPFPDVAGKGNPSTVFSDPDAAQAVNIKSKSRNAATTFALWLGASKAGQQAVANNVDSIPTLNGVEAAWDTIELVNPQVQTPLLKDLAKKTQEATEPRQLSLSAVHIQGVIDANQAVLTGQRSPSQAAEDMQRVADANPVSK</sequence>
<evidence type="ECO:0000256" key="1">
    <source>
        <dbReference type="ARBA" id="ARBA00022475"/>
    </source>
</evidence>
<dbReference type="Proteomes" id="UP000294621">
    <property type="component" value="Unassembled WGS sequence"/>
</dbReference>
<feature type="signal peptide" evidence="7">
    <location>
        <begin position="1"/>
        <end position="33"/>
    </location>
</feature>
<comment type="caution">
    <text evidence="8">The sequence shown here is derived from an EMBL/GenBank/DDBJ whole genome shotgun (WGS) entry which is preliminary data.</text>
</comment>
<dbReference type="RefSeq" id="WP_133350571.1">
    <property type="nucleotide sequence ID" value="NZ_SMZQ01000009.1"/>
</dbReference>
<evidence type="ECO:0000256" key="7">
    <source>
        <dbReference type="SAM" id="SignalP"/>
    </source>
</evidence>
<keyword evidence="1" id="KW-1003">Cell membrane</keyword>
<dbReference type="Gene3D" id="3.40.190.10">
    <property type="entry name" value="Periplasmic binding protein-like II"/>
    <property type="match status" value="2"/>
</dbReference>
<dbReference type="InterPro" id="IPR050490">
    <property type="entry name" value="Bact_solute-bd_prot1"/>
</dbReference>
<proteinExistence type="predicted"/>
<feature type="region of interest" description="Disordered" evidence="6">
    <location>
        <begin position="440"/>
        <end position="460"/>
    </location>
</feature>
<keyword evidence="2 7" id="KW-0732">Signal</keyword>
<accession>A0A4R5XQW7</accession>
<evidence type="ECO:0000256" key="5">
    <source>
        <dbReference type="ARBA" id="ARBA00023288"/>
    </source>
</evidence>
<dbReference type="PANTHER" id="PTHR43649">
    <property type="entry name" value="ARABINOSE-BINDING PROTEIN-RELATED"/>
    <property type="match status" value="1"/>
</dbReference>
<gene>
    <name evidence="8" type="ORF">E2R57_15600</name>
</gene>
<dbReference type="PROSITE" id="PS51257">
    <property type="entry name" value="PROKAR_LIPOPROTEIN"/>
    <property type="match status" value="1"/>
</dbReference>
<feature type="chain" id="PRO_5020659719" evidence="7">
    <location>
        <begin position="34"/>
        <end position="460"/>
    </location>
</feature>
<evidence type="ECO:0000313" key="8">
    <source>
        <dbReference type="EMBL" id="TDL33944.1"/>
    </source>
</evidence>
<dbReference type="InterPro" id="IPR006059">
    <property type="entry name" value="SBP"/>
</dbReference>
<dbReference type="Pfam" id="PF01547">
    <property type="entry name" value="SBP_bac_1"/>
    <property type="match status" value="1"/>
</dbReference>
<reference evidence="8 9" key="1">
    <citation type="submission" date="2019-03" db="EMBL/GenBank/DDBJ databases">
        <title>Genome Sequencing and Assembly of Various Microbes Isolated from Partially Reclaimed Soil and Acid Mine Drainage (AMD) Site.</title>
        <authorList>
            <person name="Steinbock B."/>
            <person name="Bechtold R."/>
            <person name="Sevigny J.L."/>
            <person name="Thomas D."/>
            <person name="Cuthill L.R."/>
            <person name="Aveiro Johannsen E.J."/>
            <person name="Thomas K."/>
            <person name="Ghosh A."/>
        </authorList>
    </citation>
    <scope>NUCLEOTIDE SEQUENCE [LARGE SCALE GENOMIC DNA]</scope>
    <source>
        <strain evidence="8 9">S-A1</strain>
    </source>
</reference>
<keyword evidence="5" id="KW-0449">Lipoprotein</keyword>
<evidence type="ECO:0000256" key="2">
    <source>
        <dbReference type="ARBA" id="ARBA00022729"/>
    </source>
</evidence>
<evidence type="ECO:0000313" key="9">
    <source>
        <dbReference type="Proteomes" id="UP000294621"/>
    </source>
</evidence>